<evidence type="ECO:0000256" key="1">
    <source>
        <dbReference type="SAM" id="MobiDB-lite"/>
    </source>
</evidence>
<dbReference type="InterPro" id="IPR001304">
    <property type="entry name" value="C-type_lectin-like"/>
</dbReference>
<dbReference type="InterPro" id="IPR002035">
    <property type="entry name" value="VWF_A"/>
</dbReference>
<dbReference type="PROSITE" id="PS50234">
    <property type="entry name" value="VWFA"/>
    <property type="match status" value="1"/>
</dbReference>
<evidence type="ECO:0000313" key="8">
    <source>
        <dbReference type="Proteomes" id="UP001519460"/>
    </source>
</evidence>
<name>A0ABD0JSF9_9CAEN</name>
<dbReference type="CDD" id="cd01450">
    <property type="entry name" value="vWFA_subfamily_ECM"/>
    <property type="match status" value="1"/>
</dbReference>
<dbReference type="InterPro" id="IPR016187">
    <property type="entry name" value="CTDL_fold"/>
</dbReference>
<dbReference type="SUPFAM" id="SSF53300">
    <property type="entry name" value="vWA-like"/>
    <property type="match status" value="1"/>
</dbReference>
<keyword evidence="2" id="KW-0812">Transmembrane</keyword>
<keyword evidence="8" id="KW-1185">Reference proteome</keyword>
<comment type="caution">
    <text evidence="7">The sequence shown here is derived from an EMBL/GenBank/DDBJ whole genome shotgun (WGS) entry which is preliminary data.</text>
</comment>
<sequence>MAIVSLCSVYLAFLALADVTAQVTTKVKWTRYKSVKLSWNEASQFCAERGQHLPVVHSKLAMAGMQDAVRTKFNSVSDFWIGLHSVAEGAEPDVWEKDCMVQPDFLRLWDSNEPDRLKKKLCVRMLRNTPTFWRTEECNKKNTKYDVICESTAGNCTFQRRPNVSMTSAPDAQAVDVSNATACQELCLQLMVDLEECVAAEYLGDSKVCSLYLGCRLLADDDNRTTSAGGKNLLIRQCFTYDTEETSDKSPSRETPWPARGSCEIRQPSALHRNRTHNVLWKWFWFEPLLTWNEASRFCYTQDGHLPVLNTDLARNAFVTAGKAHFNSSKNLRTGVWIGLHQEKSGAYAWEYDCSHSTNIQLQDSANHTRCGRLNIAKWDYHATHCVNEKKEVVCEIDEAEAQGETDDYGLGSDTPWPAGGRCDNHSSDPADSEKMNFVPAGVNLAAATCDTSFSLTYISSGGSLDVNVVFVIDASDSISEENFTLLGKAIFDFITPVMRTQNETSPSDVKVGFVLFNETAVSLDLIVDPQTLKQTLNEYNYLGGIANTSTGIGTGLDLLRSDTTSARKVMVVVTAGDSIDSCATRQQALEARRQGVKVIAVGMGDNVTSTELLRISGSPCRVKRSADFSRFPCISLQRKLDHGAPCCRDGECGDNMRCHRDDTQSMSTDRGNCSCRHTFDLIDGKLCQTCLSEEGVVHNQWSDAISACEDVGSHLDVFSTEQKLEDAINTTICPRSQNESVFMLLASSTSSATPVKAVEGNRYHCFGSAVATGRCLEGGDHILCATPTTAEDTPPSTSPTTDTADVTTSVLSRAWTSISTYFTQESTTSPETPSTAETTTDEPGPNCENETSNYQLTLDRVMSSANCIEGKRFCKEDGMLLPVVESPQHLHTLARCLCPPDERIPHYKRPKGFHVRLRLPEGTTVNRWENITGGFRYICREFETWNVYLHTCPGNYTVYKCSVDCTGQMEVSITPVPFLCQKSGRVLNRTDCPPRRRCRPGENITAQCDPGKFLVKKCNCLHINPNDTRNNSEEVMKQLMEAIFNELMLNATKLGKTARKRTSASDERPSATYAGYLGIAVLVVIAGAIVISDLPRLFKCPHC</sequence>
<feature type="signal peptide" evidence="3">
    <location>
        <begin position="1"/>
        <end position="21"/>
    </location>
</feature>
<feature type="compositionally biased region" description="Low complexity" evidence="1">
    <location>
        <begin position="824"/>
        <end position="844"/>
    </location>
</feature>
<dbReference type="Gene3D" id="3.10.100.10">
    <property type="entry name" value="Mannose-Binding Protein A, subunit A"/>
    <property type="match status" value="2"/>
</dbReference>
<dbReference type="Gene3D" id="3.40.50.410">
    <property type="entry name" value="von Willebrand factor, type A domain"/>
    <property type="match status" value="1"/>
</dbReference>
<dbReference type="InterPro" id="IPR003609">
    <property type="entry name" value="Pan_app"/>
</dbReference>
<dbReference type="InterPro" id="IPR050525">
    <property type="entry name" value="ECM_Assembly_Org"/>
</dbReference>
<dbReference type="InterPro" id="IPR016186">
    <property type="entry name" value="C-type_lectin-like/link_sf"/>
</dbReference>
<proteinExistence type="predicted"/>
<keyword evidence="2" id="KW-0472">Membrane</keyword>
<evidence type="ECO:0000259" key="6">
    <source>
        <dbReference type="PROSITE" id="PS50948"/>
    </source>
</evidence>
<evidence type="ECO:0000256" key="2">
    <source>
        <dbReference type="SAM" id="Phobius"/>
    </source>
</evidence>
<dbReference type="PROSITE" id="PS50948">
    <property type="entry name" value="PAN"/>
    <property type="match status" value="1"/>
</dbReference>
<feature type="region of interest" description="Disordered" evidence="1">
    <location>
        <begin position="823"/>
        <end position="851"/>
    </location>
</feature>
<dbReference type="SUPFAM" id="SSF56436">
    <property type="entry name" value="C-type lectin-like"/>
    <property type="match status" value="2"/>
</dbReference>
<protein>
    <recommendedName>
        <fullName evidence="9">VWFA domain-containing protein</fullName>
    </recommendedName>
</protein>
<reference evidence="7 8" key="1">
    <citation type="journal article" date="2023" name="Sci. Data">
        <title>Genome assembly of the Korean intertidal mud-creeper Batillaria attramentaria.</title>
        <authorList>
            <person name="Patra A.K."/>
            <person name="Ho P.T."/>
            <person name="Jun S."/>
            <person name="Lee S.J."/>
            <person name="Kim Y."/>
            <person name="Won Y.J."/>
        </authorList>
    </citation>
    <scope>NUCLEOTIDE SEQUENCE [LARGE SCALE GENOMIC DNA]</scope>
    <source>
        <strain evidence="7">Wonlab-2016</strain>
    </source>
</reference>
<dbReference type="Pfam" id="PF00024">
    <property type="entry name" value="PAN_1"/>
    <property type="match status" value="1"/>
</dbReference>
<feature type="domain" description="VWFA" evidence="5">
    <location>
        <begin position="468"/>
        <end position="641"/>
    </location>
</feature>
<feature type="domain" description="Apple" evidence="6">
    <location>
        <begin position="149"/>
        <end position="238"/>
    </location>
</feature>
<evidence type="ECO:0008006" key="9">
    <source>
        <dbReference type="Google" id="ProtNLM"/>
    </source>
</evidence>
<feature type="non-terminal residue" evidence="7">
    <location>
        <position position="1104"/>
    </location>
</feature>
<evidence type="ECO:0000256" key="3">
    <source>
        <dbReference type="SAM" id="SignalP"/>
    </source>
</evidence>
<dbReference type="InterPro" id="IPR036465">
    <property type="entry name" value="vWFA_dom_sf"/>
</dbReference>
<keyword evidence="2" id="KW-1133">Transmembrane helix</keyword>
<dbReference type="PROSITE" id="PS50041">
    <property type="entry name" value="C_TYPE_LECTIN_2"/>
    <property type="match status" value="2"/>
</dbReference>
<feature type="domain" description="C-type lectin" evidence="4">
    <location>
        <begin position="291"/>
        <end position="380"/>
    </location>
</feature>
<dbReference type="EMBL" id="JACVVK020000346">
    <property type="protein sequence ID" value="KAK7477564.1"/>
    <property type="molecule type" value="Genomic_DNA"/>
</dbReference>
<dbReference type="Pfam" id="PF00092">
    <property type="entry name" value="VWA"/>
    <property type="match status" value="1"/>
</dbReference>
<accession>A0ABD0JSF9</accession>
<feature type="transmembrane region" description="Helical" evidence="2">
    <location>
        <begin position="1074"/>
        <end position="1092"/>
    </location>
</feature>
<feature type="domain" description="C-type lectin" evidence="4">
    <location>
        <begin position="38"/>
        <end position="141"/>
    </location>
</feature>
<dbReference type="Proteomes" id="UP001519460">
    <property type="component" value="Unassembled WGS sequence"/>
</dbReference>
<dbReference type="PANTHER" id="PTHR24020:SF87">
    <property type="entry name" value="COLLAGEN ALPHA-1(VI) CHAIN-LIKE"/>
    <property type="match status" value="1"/>
</dbReference>
<dbReference type="PANTHER" id="PTHR24020">
    <property type="entry name" value="COLLAGEN ALPHA"/>
    <property type="match status" value="1"/>
</dbReference>
<dbReference type="SMART" id="SM00034">
    <property type="entry name" value="CLECT"/>
    <property type="match status" value="2"/>
</dbReference>
<dbReference type="Pfam" id="PF00059">
    <property type="entry name" value="Lectin_C"/>
    <property type="match status" value="2"/>
</dbReference>
<organism evidence="7 8">
    <name type="scientific">Batillaria attramentaria</name>
    <dbReference type="NCBI Taxonomy" id="370345"/>
    <lineage>
        <taxon>Eukaryota</taxon>
        <taxon>Metazoa</taxon>
        <taxon>Spiralia</taxon>
        <taxon>Lophotrochozoa</taxon>
        <taxon>Mollusca</taxon>
        <taxon>Gastropoda</taxon>
        <taxon>Caenogastropoda</taxon>
        <taxon>Sorbeoconcha</taxon>
        <taxon>Cerithioidea</taxon>
        <taxon>Batillariidae</taxon>
        <taxon>Batillaria</taxon>
    </lineage>
</organism>
<dbReference type="CDD" id="cd00037">
    <property type="entry name" value="CLECT"/>
    <property type="match status" value="2"/>
</dbReference>
<evidence type="ECO:0000259" key="4">
    <source>
        <dbReference type="PROSITE" id="PS50041"/>
    </source>
</evidence>
<gene>
    <name evidence="7" type="ORF">BaRGS_00031169</name>
</gene>
<dbReference type="SMART" id="SM00327">
    <property type="entry name" value="VWA"/>
    <property type="match status" value="1"/>
</dbReference>
<dbReference type="AlphaFoldDB" id="A0ABD0JSF9"/>
<evidence type="ECO:0000259" key="5">
    <source>
        <dbReference type="PROSITE" id="PS50234"/>
    </source>
</evidence>
<feature type="chain" id="PRO_5044814864" description="VWFA domain-containing protein" evidence="3">
    <location>
        <begin position="22"/>
        <end position="1104"/>
    </location>
</feature>
<keyword evidence="3" id="KW-0732">Signal</keyword>
<evidence type="ECO:0000313" key="7">
    <source>
        <dbReference type="EMBL" id="KAK7477564.1"/>
    </source>
</evidence>